<dbReference type="EMBL" id="JAIWYP010000010">
    <property type="protein sequence ID" value="KAH3748048.1"/>
    <property type="molecule type" value="Genomic_DNA"/>
</dbReference>
<keyword evidence="2" id="KW-1185">Reference proteome</keyword>
<proteinExistence type="predicted"/>
<dbReference type="Proteomes" id="UP000828390">
    <property type="component" value="Unassembled WGS sequence"/>
</dbReference>
<accession>A0A9D4DFU7</accession>
<name>A0A9D4DFU7_DREPO</name>
<gene>
    <name evidence="1" type="ORF">DPMN_182485</name>
</gene>
<evidence type="ECO:0000313" key="2">
    <source>
        <dbReference type="Proteomes" id="UP000828390"/>
    </source>
</evidence>
<comment type="caution">
    <text evidence="1">The sequence shown here is derived from an EMBL/GenBank/DDBJ whole genome shotgun (WGS) entry which is preliminary data.</text>
</comment>
<protein>
    <submittedName>
        <fullName evidence="1">Uncharacterized protein</fullName>
    </submittedName>
</protein>
<evidence type="ECO:0000313" key="1">
    <source>
        <dbReference type="EMBL" id="KAH3748048.1"/>
    </source>
</evidence>
<organism evidence="1 2">
    <name type="scientific">Dreissena polymorpha</name>
    <name type="common">Zebra mussel</name>
    <name type="synonym">Mytilus polymorpha</name>
    <dbReference type="NCBI Taxonomy" id="45954"/>
    <lineage>
        <taxon>Eukaryota</taxon>
        <taxon>Metazoa</taxon>
        <taxon>Spiralia</taxon>
        <taxon>Lophotrochozoa</taxon>
        <taxon>Mollusca</taxon>
        <taxon>Bivalvia</taxon>
        <taxon>Autobranchia</taxon>
        <taxon>Heteroconchia</taxon>
        <taxon>Euheterodonta</taxon>
        <taxon>Imparidentia</taxon>
        <taxon>Neoheterodontei</taxon>
        <taxon>Myida</taxon>
        <taxon>Dreissenoidea</taxon>
        <taxon>Dreissenidae</taxon>
        <taxon>Dreissena</taxon>
    </lineage>
</organism>
<reference evidence="1" key="1">
    <citation type="journal article" date="2019" name="bioRxiv">
        <title>The Genome of the Zebra Mussel, Dreissena polymorpha: A Resource for Invasive Species Research.</title>
        <authorList>
            <person name="McCartney M.A."/>
            <person name="Auch B."/>
            <person name="Kono T."/>
            <person name="Mallez S."/>
            <person name="Zhang Y."/>
            <person name="Obille A."/>
            <person name="Becker A."/>
            <person name="Abrahante J.E."/>
            <person name="Garbe J."/>
            <person name="Badalamenti J.P."/>
            <person name="Herman A."/>
            <person name="Mangelson H."/>
            <person name="Liachko I."/>
            <person name="Sullivan S."/>
            <person name="Sone E.D."/>
            <person name="Koren S."/>
            <person name="Silverstein K.A.T."/>
            <person name="Beckman K.B."/>
            <person name="Gohl D.M."/>
        </authorList>
    </citation>
    <scope>NUCLEOTIDE SEQUENCE</scope>
    <source>
        <strain evidence="1">Duluth1</strain>
        <tissue evidence="1">Whole animal</tissue>
    </source>
</reference>
<dbReference type="AlphaFoldDB" id="A0A9D4DFU7"/>
<reference evidence="1" key="2">
    <citation type="submission" date="2020-11" db="EMBL/GenBank/DDBJ databases">
        <authorList>
            <person name="McCartney M.A."/>
            <person name="Auch B."/>
            <person name="Kono T."/>
            <person name="Mallez S."/>
            <person name="Becker A."/>
            <person name="Gohl D.M."/>
            <person name="Silverstein K.A.T."/>
            <person name="Koren S."/>
            <person name="Bechman K.B."/>
            <person name="Herman A."/>
            <person name="Abrahante J.E."/>
            <person name="Garbe J."/>
        </authorList>
    </citation>
    <scope>NUCLEOTIDE SEQUENCE</scope>
    <source>
        <strain evidence="1">Duluth1</strain>
        <tissue evidence="1">Whole animal</tissue>
    </source>
</reference>
<sequence>MIAVVAVLAVESMVKQVVVVEAMMAVCGAGGCVGGVIGFDDGNGVGWFIGFADVIGFVDGGRVSGFGGGGCA</sequence>